<keyword evidence="6" id="KW-1185">Reference proteome</keyword>
<feature type="chain" id="PRO_5045447030" evidence="3">
    <location>
        <begin position="22"/>
        <end position="2382"/>
    </location>
</feature>
<feature type="region of interest" description="Disordered" evidence="2">
    <location>
        <begin position="2241"/>
        <end position="2278"/>
    </location>
</feature>
<dbReference type="InterPro" id="IPR036415">
    <property type="entry name" value="Lamin_tail_dom_sf"/>
</dbReference>
<feature type="domain" description="LTD" evidence="4">
    <location>
        <begin position="817"/>
        <end position="937"/>
    </location>
</feature>
<dbReference type="Pfam" id="PF13205">
    <property type="entry name" value="Big_5"/>
    <property type="match status" value="1"/>
</dbReference>
<dbReference type="Pfam" id="PF00932">
    <property type="entry name" value="LTD"/>
    <property type="match status" value="8"/>
</dbReference>
<feature type="region of interest" description="Disordered" evidence="2">
    <location>
        <begin position="454"/>
        <end position="476"/>
    </location>
</feature>
<dbReference type="InterPro" id="IPR032812">
    <property type="entry name" value="SbsA_Ig"/>
</dbReference>
<protein>
    <submittedName>
        <fullName evidence="5">Lamin tail domain-containing protein</fullName>
    </submittedName>
</protein>
<feature type="compositionally biased region" description="Polar residues" evidence="2">
    <location>
        <begin position="1967"/>
        <end position="1985"/>
    </location>
</feature>
<comment type="caution">
    <text evidence="5">The sequence shown here is derived from an EMBL/GenBank/DDBJ whole genome shotgun (WGS) entry which is preliminary data.</text>
</comment>
<feature type="compositionally biased region" description="Polar residues" evidence="2">
    <location>
        <begin position="2261"/>
        <end position="2273"/>
    </location>
</feature>
<dbReference type="PROSITE" id="PS51841">
    <property type="entry name" value="LTD"/>
    <property type="match status" value="8"/>
</dbReference>
<accession>A0ABT3PJA8</accession>
<feature type="compositionally biased region" description="Polar residues" evidence="2">
    <location>
        <begin position="1730"/>
        <end position="1744"/>
    </location>
</feature>
<organism evidence="5 6">
    <name type="scientific">Fodinibius salsisoli</name>
    <dbReference type="NCBI Taxonomy" id="2820877"/>
    <lineage>
        <taxon>Bacteria</taxon>
        <taxon>Pseudomonadati</taxon>
        <taxon>Balneolota</taxon>
        <taxon>Balneolia</taxon>
        <taxon>Balneolales</taxon>
        <taxon>Balneolaceae</taxon>
        <taxon>Fodinibius</taxon>
    </lineage>
</organism>
<evidence type="ECO:0000256" key="3">
    <source>
        <dbReference type="SAM" id="SignalP"/>
    </source>
</evidence>
<evidence type="ECO:0000259" key="4">
    <source>
        <dbReference type="PROSITE" id="PS51841"/>
    </source>
</evidence>
<feature type="signal peptide" evidence="3">
    <location>
        <begin position="1"/>
        <end position="21"/>
    </location>
</feature>
<sequence>MNNHHLLIWLLLLAIPSIGYSQSTNFEDGFEDGDFTNNPTWAGDDTLYTIISDGTNNLLRLQGNDEDGGVDYLSVASEDSIGSWEFYVQLDFSPSGGNKADIFLMSNIANLEGPVNGYALRAGESGSNDVFRIVRYDSGAEGTTVLSGTTDISSGGTFRVKVGRESGGIWTLQVAEGYSGILTQEGSSQADDTYNTTNYFGVRSTYTSSRADLFHYDFKIDLPPLMMTDATARGDTIEVTFNRPFDQSSIQSADFFVNQGIGAPSNVITSSPSSAKLFFATPFSSNQYELSAQNIQDLQGNMIVEDATASFVVFGSPAEKDIILNEFMYDPPTGQPEYVELRNTSDKYLNLQHWQIGDDSNNQELSSDTLAIAPDDFLVISSDTTTLSTIFGDHNYLQANLPSLNNIGDALKLLTNSGIPADSLYYQSSWGGDQVALERRSDSVSAIYQENWANSPSLNNGTPGTENQVASDTQPPDLRSLNILSDSKLQLLFNERLDSSSAAPIHYTIPGIDINSATLTAPDTIHLALNTALENAREYQLTISGVQDIFGNTSTSRDTSFTYYKISAVDSTDIFINEFMFDPPSGQSEYVELYNPSSKTLDLQDWTLNDATGSEAIISYQQYLLPPDSLVVLAPDSTLLVDHPGASLIEMGNRFPSLNNSGDRIVLRDSSRVLLDSLQYADHWGGEQIALERRSQTVAARYSANWGDAPNGFGTPGQLNQIEDDQTPPAIDELTIIDNNSLQLIISEHPDISSAESINSYAISGNPTIGAAHVRQPDTVSISLSDSLLNNTTYTFSLDGLEDVFGNTATDVDTTFTYYEVSPADSGQVFISEFLFDPEEGKSEYIELYNPTQRSFDLQHWTVNDNTGTTRTITDERYILPPDGYIVLAADRSLSTQYSDISLISMGTQFPSLNNSGDDIVLRDSSGILLDSLQYASSWSVSEKASERKSYKLPSIYKANWASPVDSSGSPGMANTVAPDTQPPSVTSFSILDEHSLQIIFDEYLSSPSTNGLFSISGDIQIGNTQFQAPDTVLLSLSQPLENAELYTLTISDVQDLFGNAMAQRDTSFTYYKPTPVDSGQVFINEFRAEPYPGSTEYIELYNPTSYSFDLQHWTINDNRRNPASITNSSFILPPQSFVLIAPDNTLLTEHPSIKLVAMDQFPSLNNSGDDIVLRNINGMLLDSLQYNAEWRTDSTAFERRSTSVSGFYKENWGHSLSPAGGTPGTFNQVEMDTNPPILNNLEIISKQQLQLAFNERLDSTGSQRDHFGSNNLDISSVSHTAPDSITLHLATDLKNAQQYELTLSGLQDIFGNQISPEDTTLTYFAVSTADSGDVFINEFSFNPKEGDTEYIELYNNSSKSFDLQGWTVNDNTGNRSRLSDQKHLLPPDSYILLAEDSTLAKRHPDLPVIPMFSRFPSLNNGGDDIVLRDSSGTLLDSLRYTDTWAMPGKAAERRSHELSANIKANWGSPADTTGSPGLPNLIAPDAQSPVLKTLDILGDQELQLIFDEQIADIAEYGSFKISSSTQISDLTFFAPDTVHLQLSEPLQNATEYQFSISEIQDMFGNKLTAIDTLFTYYKPSESDSGQVFINEFSYNPAAGQTEYIELYNHTNHSFDLQGWTLSDNRDEQNLITDEAFILPPDNYVVLSPDNSLLETAPDLPLIAMGSRFPALNNSGDDIVIRNEEGLPLDSLKYTSAWGGEEIALERLSTNISGTFKENWGPAPGKTGSPGLQNSIKADQQPPSLSDVNIKKESELQLIFSERLTAVSAVKKSNYTLSPVRNIQLIAARSDTVTLYLSDPLISGQHYTLTVSGVTDIFGNQSSENQKDLEYIEIAQAKAGDIIINEMMTNPGLNSAEFVELYNRSGKNIDLDNWAFSDARDEVNLPSGIILKTGEYLILTESATLGQSIDQALTISGFPSLNNTEETLSLYDSNGQLIDSLHYTSDWPEAVSSASLERKDPKAASNDPANWTTNTTEQKNSAGIQNSTYQEDILPPEVRFTKVRADGKIEVYFTEFIQRSQDLQFTMDGQSLEKYSFDPHSGNRIILEEPASLAKAIDIQGLTDIRGNTTPNASILVARPLQKGDLVINEIMYNPLDEGDDNQADQSEYVELYNTRDYALSLEGLILHDAPDEDNDVRKLQPVSTTAKWVKPGQTVLVYADQALDFQKSKVASFFNLDSLNTASLLQIDRSSLSLSSADDAIFIADSSGAVIDSVYYSEEWQNPNLIDYRGRALERISPKGASNTASNWGSSVHPKGGTPHAQNSLYQEQPDTPQKMGITFAPNPFSPDGDGYEDNLVINYKLDKEDYLLRVNIFDRYGRHIKELADGKPAGFEGTLIWDGRRDDGRRNRIGIYIIVFEAINSSTGSDKAYKKTVVIARKLN</sequence>
<feature type="region of interest" description="Disordered" evidence="2">
    <location>
        <begin position="1718"/>
        <end position="1744"/>
    </location>
</feature>
<name>A0ABT3PJA8_9BACT</name>
<dbReference type="Gene3D" id="2.60.40.1260">
    <property type="entry name" value="Lamin Tail domain"/>
    <property type="match status" value="6"/>
</dbReference>
<feature type="domain" description="LTD" evidence="4">
    <location>
        <begin position="560"/>
        <end position="682"/>
    </location>
</feature>
<feature type="compositionally biased region" description="Polar residues" evidence="2">
    <location>
        <begin position="2241"/>
        <end position="2251"/>
    </location>
</feature>
<dbReference type="Gene3D" id="2.60.40.1220">
    <property type="match status" value="7"/>
</dbReference>
<keyword evidence="1 3" id="KW-0732">Signal</keyword>
<feature type="domain" description="LTD" evidence="4">
    <location>
        <begin position="1576"/>
        <end position="1696"/>
    </location>
</feature>
<proteinExistence type="predicted"/>
<evidence type="ECO:0000256" key="2">
    <source>
        <dbReference type="SAM" id="MobiDB-lite"/>
    </source>
</evidence>
<feature type="compositionally biased region" description="Polar residues" evidence="2">
    <location>
        <begin position="454"/>
        <end position="474"/>
    </location>
</feature>
<evidence type="ECO:0000313" key="6">
    <source>
        <dbReference type="Proteomes" id="UP001207918"/>
    </source>
</evidence>
<feature type="domain" description="LTD" evidence="4">
    <location>
        <begin position="305"/>
        <end position="477"/>
    </location>
</feature>
<feature type="domain" description="LTD" evidence="4">
    <location>
        <begin position="2074"/>
        <end position="2219"/>
    </location>
</feature>
<reference evidence="5 6" key="1">
    <citation type="submission" date="2021-03" db="EMBL/GenBank/DDBJ databases">
        <title>Aliifodinibius sp. nov., a new bacterium isolated from saline soil.</title>
        <authorList>
            <person name="Galisteo C."/>
            <person name="De La Haba R."/>
            <person name="Sanchez-Porro C."/>
            <person name="Ventosa A."/>
        </authorList>
    </citation>
    <scope>NUCLEOTIDE SEQUENCE [LARGE SCALE GENOMIC DNA]</scope>
    <source>
        <strain evidence="5 6">1BSP15-2V2</strain>
    </source>
</reference>
<evidence type="ECO:0000256" key="1">
    <source>
        <dbReference type="ARBA" id="ARBA00022729"/>
    </source>
</evidence>
<evidence type="ECO:0000313" key="5">
    <source>
        <dbReference type="EMBL" id="MCW9706026.1"/>
    </source>
</evidence>
<dbReference type="Gene3D" id="2.60.40.4070">
    <property type="match status" value="1"/>
</dbReference>
<dbReference type="InterPro" id="IPR014755">
    <property type="entry name" value="Cu-Rt/internalin_Ig-like"/>
</dbReference>
<feature type="domain" description="LTD" evidence="4">
    <location>
        <begin position="1830"/>
        <end position="1945"/>
    </location>
</feature>
<feature type="domain" description="LTD" evidence="4">
    <location>
        <begin position="1323"/>
        <end position="1443"/>
    </location>
</feature>
<dbReference type="EMBL" id="JAGGJA010000002">
    <property type="protein sequence ID" value="MCW9706026.1"/>
    <property type="molecule type" value="Genomic_DNA"/>
</dbReference>
<dbReference type="RefSeq" id="WP_265764723.1">
    <property type="nucleotide sequence ID" value="NZ_JAGGJA010000002.1"/>
</dbReference>
<feature type="region of interest" description="Disordered" evidence="2">
    <location>
        <begin position="1952"/>
        <end position="1985"/>
    </location>
</feature>
<feature type="domain" description="LTD" evidence="4">
    <location>
        <begin position="1070"/>
        <end position="1189"/>
    </location>
</feature>
<dbReference type="SUPFAM" id="SSF74853">
    <property type="entry name" value="Lamin A/C globular tail domain"/>
    <property type="match status" value="8"/>
</dbReference>
<gene>
    <name evidence="5" type="ORF">J6I44_04145</name>
</gene>
<dbReference type="InterPro" id="IPR001322">
    <property type="entry name" value="Lamin_tail_dom"/>
</dbReference>
<dbReference type="Proteomes" id="UP001207918">
    <property type="component" value="Unassembled WGS sequence"/>
</dbReference>